<evidence type="ECO:0000313" key="5">
    <source>
        <dbReference type="EMBL" id="MBE9030281.1"/>
    </source>
</evidence>
<dbReference type="PANTHER" id="PTHR43398:SF1">
    <property type="entry name" value="DOLICHOL-PHOSPHATE MANNOSYLTRANSFERASE SUBUNIT 1"/>
    <property type="match status" value="1"/>
</dbReference>
<dbReference type="InterPro" id="IPR001173">
    <property type="entry name" value="Glyco_trans_2-like"/>
</dbReference>
<sequence length="230" mass="25246">MGLGQAVQTGIRAVVDASKQILRPARSSLRLAATIATGESSVQLAQPPGSELAPPSPQPIAGAANHNDLLVIMDADDTHDPQLVMNLAAAIENGADIAIASRFVAGGNDKTAPFFRRLLSRGAAVCFKTVLPIDRQVNDFTSGFRAYRISLLDRAVSHWGYRLIEESGFACMVELLLKLRFCKPRIVEVPFRLQYDRKLSTSKIRIVRTIMQYLKLALRDRISPPPAREI</sequence>
<dbReference type="InterPro" id="IPR039528">
    <property type="entry name" value="DPM1-like"/>
</dbReference>
<dbReference type="GO" id="GO:0009247">
    <property type="term" value="P:glycolipid biosynthetic process"/>
    <property type="evidence" value="ECO:0007669"/>
    <property type="project" value="TreeGrafter"/>
</dbReference>
<gene>
    <name evidence="5" type="ORF">IQ266_11115</name>
</gene>
<keyword evidence="6" id="KW-1185">Reference proteome</keyword>
<proteinExistence type="inferred from homology"/>
<reference evidence="5" key="1">
    <citation type="submission" date="2020-10" db="EMBL/GenBank/DDBJ databases">
        <authorList>
            <person name="Castelo-Branco R."/>
            <person name="Eusebio N."/>
            <person name="Adriana R."/>
            <person name="Vieira A."/>
            <person name="Brugerolle De Fraissinette N."/>
            <person name="Rezende De Castro R."/>
            <person name="Schneider M.P."/>
            <person name="Vasconcelos V."/>
            <person name="Leao P.N."/>
        </authorList>
    </citation>
    <scope>NUCLEOTIDE SEQUENCE</scope>
    <source>
        <strain evidence="5">LEGE 11480</strain>
    </source>
</reference>
<dbReference type="Pfam" id="PF00535">
    <property type="entry name" value="Glycos_transf_2"/>
    <property type="match status" value="1"/>
</dbReference>
<dbReference type="GO" id="GO:0004582">
    <property type="term" value="F:dolichyl-phosphate beta-D-mannosyltransferase activity"/>
    <property type="evidence" value="ECO:0007669"/>
    <property type="project" value="InterPro"/>
</dbReference>
<dbReference type="AlphaFoldDB" id="A0A928VP44"/>
<protein>
    <submittedName>
        <fullName evidence="5">Glycosyltransferase</fullName>
    </submittedName>
</protein>
<dbReference type="InterPro" id="IPR029044">
    <property type="entry name" value="Nucleotide-diphossugar_trans"/>
</dbReference>
<evidence type="ECO:0000256" key="3">
    <source>
        <dbReference type="ARBA" id="ARBA00022679"/>
    </source>
</evidence>
<evidence type="ECO:0000256" key="2">
    <source>
        <dbReference type="ARBA" id="ARBA00022676"/>
    </source>
</evidence>
<keyword evidence="3" id="KW-0808">Transferase</keyword>
<feature type="domain" description="Glycosyltransferase 2-like" evidence="4">
    <location>
        <begin position="67"/>
        <end position="153"/>
    </location>
</feature>
<accession>A0A928VP44</accession>
<dbReference type="EMBL" id="JADEXQ010000032">
    <property type="protein sequence ID" value="MBE9030281.1"/>
    <property type="molecule type" value="Genomic_DNA"/>
</dbReference>
<evidence type="ECO:0000256" key="1">
    <source>
        <dbReference type="ARBA" id="ARBA00006739"/>
    </source>
</evidence>
<comment type="similarity">
    <text evidence="1">Belongs to the glycosyltransferase 2 family.</text>
</comment>
<name>A0A928VP44_9CYAN</name>
<keyword evidence="2" id="KW-0328">Glycosyltransferase</keyword>
<evidence type="ECO:0000313" key="6">
    <source>
        <dbReference type="Proteomes" id="UP000625316"/>
    </source>
</evidence>
<evidence type="ECO:0000259" key="4">
    <source>
        <dbReference type="Pfam" id="PF00535"/>
    </source>
</evidence>
<dbReference type="Gene3D" id="3.90.550.10">
    <property type="entry name" value="Spore Coat Polysaccharide Biosynthesis Protein SpsA, Chain A"/>
    <property type="match status" value="1"/>
</dbReference>
<dbReference type="GO" id="GO:0016020">
    <property type="term" value="C:membrane"/>
    <property type="evidence" value="ECO:0007669"/>
    <property type="project" value="GOC"/>
</dbReference>
<organism evidence="5 6">
    <name type="scientific">Romeriopsis navalis LEGE 11480</name>
    <dbReference type="NCBI Taxonomy" id="2777977"/>
    <lineage>
        <taxon>Bacteria</taxon>
        <taxon>Bacillati</taxon>
        <taxon>Cyanobacteriota</taxon>
        <taxon>Cyanophyceae</taxon>
        <taxon>Leptolyngbyales</taxon>
        <taxon>Leptolyngbyaceae</taxon>
        <taxon>Romeriopsis</taxon>
        <taxon>Romeriopsis navalis</taxon>
    </lineage>
</organism>
<comment type="caution">
    <text evidence="5">The sequence shown here is derived from an EMBL/GenBank/DDBJ whole genome shotgun (WGS) entry which is preliminary data.</text>
</comment>
<dbReference type="PANTHER" id="PTHR43398">
    <property type="entry name" value="DOLICHOL-PHOSPHATE MANNOSYLTRANSFERASE SUBUNIT 1"/>
    <property type="match status" value="1"/>
</dbReference>
<dbReference type="SUPFAM" id="SSF53448">
    <property type="entry name" value="Nucleotide-diphospho-sugar transferases"/>
    <property type="match status" value="1"/>
</dbReference>
<dbReference type="Proteomes" id="UP000625316">
    <property type="component" value="Unassembled WGS sequence"/>
</dbReference>